<keyword evidence="6" id="KW-1185">Reference proteome</keyword>
<dbReference type="InterPro" id="IPR001486">
    <property type="entry name" value="Hemoglobin_trunc"/>
</dbReference>
<evidence type="ECO:0000313" key="6">
    <source>
        <dbReference type="Proteomes" id="UP001595445"/>
    </source>
</evidence>
<evidence type="ECO:0000256" key="1">
    <source>
        <dbReference type="ARBA" id="ARBA00022448"/>
    </source>
</evidence>
<evidence type="ECO:0000256" key="2">
    <source>
        <dbReference type="ARBA" id="ARBA00022617"/>
    </source>
</evidence>
<keyword evidence="2" id="KW-0349">Heme</keyword>
<dbReference type="Pfam" id="PF01152">
    <property type="entry name" value="Bac_globin"/>
    <property type="match status" value="1"/>
</dbReference>
<dbReference type="InterPro" id="IPR012292">
    <property type="entry name" value="Globin/Proto"/>
</dbReference>
<dbReference type="CDD" id="cd08916">
    <property type="entry name" value="TrHb3_P"/>
    <property type="match status" value="1"/>
</dbReference>
<dbReference type="SUPFAM" id="SSF46458">
    <property type="entry name" value="Globin-like"/>
    <property type="match status" value="1"/>
</dbReference>
<dbReference type="Gene3D" id="1.10.490.10">
    <property type="entry name" value="Globins"/>
    <property type="match status" value="1"/>
</dbReference>
<organism evidence="5 6">
    <name type="scientific">Tabrizicola soli</name>
    <dbReference type="NCBI Taxonomy" id="2185115"/>
    <lineage>
        <taxon>Bacteria</taxon>
        <taxon>Pseudomonadati</taxon>
        <taxon>Pseudomonadota</taxon>
        <taxon>Alphaproteobacteria</taxon>
        <taxon>Rhodobacterales</taxon>
        <taxon>Paracoccaceae</taxon>
        <taxon>Tabrizicola</taxon>
    </lineage>
</organism>
<name>A0ABV7DUJ6_9RHOB</name>
<proteinExistence type="predicted"/>
<evidence type="ECO:0000256" key="4">
    <source>
        <dbReference type="ARBA" id="ARBA00023004"/>
    </source>
</evidence>
<dbReference type="InterPro" id="IPR009050">
    <property type="entry name" value="Globin-like_sf"/>
</dbReference>
<evidence type="ECO:0000256" key="3">
    <source>
        <dbReference type="ARBA" id="ARBA00022723"/>
    </source>
</evidence>
<keyword evidence="3" id="KW-0479">Metal-binding</keyword>
<dbReference type="EMBL" id="JBHRSM010000015">
    <property type="protein sequence ID" value="MFC3086157.1"/>
    <property type="molecule type" value="Genomic_DNA"/>
</dbReference>
<keyword evidence="1" id="KW-0813">Transport</keyword>
<evidence type="ECO:0000313" key="5">
    <source>
        <dbReference type="EMBL" id="MFC3086157.1"/>
    </source>
</evidence>
<reference evidence="6" key="1">
    <citation type="journal article" date="2019" name="Int. J. Syst. Evol. Microbiol.">
        <title>The Global Catalogue of Microorganisms (GCM) 10K type strain sequencing project: providing services to taxonomists for standard genome sequencing and annotation.</title>
        <authorList>
            <consortium name="The Broad Institute Genomics Platform"/>
            <consortium name="The Broad Institute Genome Sequencing Center for Infectious Disease"/>
            <person name="Wu L."/>
            <person name="Ma J."/>
        </authorList>
    </citation>
    <scope>NUCLEOTIDE SEQUENCE [LARGE SCALE GENOMIC DNA]</scope>
    <source>
        <strain evidence="6">KCTC 62102</strain>
    </source>
</reference>
<dbReference type="RefSeq" id="WP_197645506.1">
    <property type="nucleotide sequence ID" value="NZ_JAEACP010000014.1"/>
</dbReference>
<keyword evidence="4" id="KW-0408">Iron</keyword>
<accession>A0ABV7DUJ6</accession>
<protein>
    <submittedName>
        <fullName evidence="5">Group III truncated hemoglobin</fullName>
    </submittedName>
</protein>
<dbReference type="Proteomes" id="UP001595445">
    <property type="component" value="Unassembled WGS sequence"/>
</dbReference>
<gene>
    <name evidence="5" type="ORF">ACFOD6_08860</name>
</gene>
<comment type="caution">
    <text evidence="5">The sequence shown here is derived from an EMBL/GenBank/DDBJ whole genome shotgun (WGS) entry which is preliminary data.</text>
</comment>
<sequence length="160" mass="17559">MSFDRPAIISARPALTAELMERTGLDEEILRRLVHRFYDRVRADALLGPIFAARIRDWGPHLDRMVEFWSSVALMTGRYHGAPVPAHATLPVDWTHFDRWLTLFRATAGEVCPPAGAAHVIERAERIARSLHMAVQDAGRAASAVPALRGGGADGRDGSA</sequence>